<evidence type="ECO:0000256" key="3">
    <source>
        <dbReference type="ARBA" id="ARBA00005842"/>
    </source>
</evidence>
<evidence type="ECO:0000256" key="8">
    <source>
        <dbReference type="ARBA" id="ARBA00022842"/>
    </source>
</evidence>
<dbReference type="AlphaFoldDB" id="A0A1I1MTS5"/>
<protein>
    <recommendedName>
        <fullName evidence="10">tRNA dimethylallyltransferase</fullName>
        <ecNumber evidence="10">2.5.1.75</ecNumber>
    </recommendedName>
    <alternativeName>
        <fullName evidence="10">Dimethylallyl diphosphate:tRNA dimethylallyltransferase</fullName>
        <shortName evidence="10">DMAPP:tRNA dimethylallyltransferase</shortName>
        <shortName evidence="10">DMATase</shortName>
    </alternativeName>
    <alternativeName>
        <fullName evidence="10">Isopentenyl-diphosphate:tRNA isopentenyltransferase</fullName>
        <shortName evidence="10">IPP transferase</shortName>
        <shortName evidence="10">IPPT</shortName>
        <shortName evidence="10">IPTase</shortName>
    </alternativeName>
</protein>
<dbReference type="EC" id="2.5.1.75" evidence="10"/>
<keyword evidence="5 10" id="KW-0819">tRNA processing</keyword>
<comment type="catalytic activity">
    <reaction evidence="9 10 11">
        <text>adenosine(37) in tRNA + dimethylallyl diphosphate = N(6)-dimethylallyladenosine(37) in tRNA + diphosphate</text>
        <dbReference type="Rhea" id="RHEA:26482"/>
        <dbReference type="Rhea" id="RHEA-COMP:10162"/>
        <dbReference type="Rhea" id="RHEA-COMP:10375"/>
        <dbReference type="ChEBI" id="CHEBI:33019"/>
        <dbReference type="ChEBI" id="CHEBI:57623"/>
        <dbReference type="ChEBI" id="CHEBI:74411"/>
        <dbReference type="ChEBI" id="CHEBI:74415"/>
        <dbReference type="EC" id="2.5.1.75"/>
    </reaction>
</comment>
<dbReference type="Pfam" id="PF01715">
    <property type="entry name" value="IPPT"/>
    <property type="match status" value="1"/>
</dbReference>
<evidence type="ECO:0000256" key="7">
    <source>
        <dbReference type="ARBA" id="ARBA00022840"/>
    </source>
</evidence>
<evidence type="ECO:0000256" key="9">
    <source>
        <dbReference type="ARBA" id="ARBA00049563"/>
    </source>
</evidence>
<evidence type="ECO:0000256" key="2">
    <source>
        <dbReference type="ARBA" id="ARBA00003213"/>
    </source>
</evidence>
<comment type="similarity">
    <text evidence="3 10 13">Belongs to the IPP transferase family.</text>
</comment>
<dbReference type="HAMAP" id="MF_00185">
    <property type="entry name" value="IPP_trans"/>
    <property type="match status" value="1"/>
</dbReference>
<feature type="site" description="Interaction with substrate tRNA" evidence="10">
    <location>
        <position position="127"/>
    </location>
</feature>
<dbReference type="GO" id="GO:0052381">
    <property type="term" value="F:tRNA dimethylallyltransferase activity"/>
    <property type="evidence" value="ECO:0007669"/>
    <property type="project" value="UniProtKB-UniRule"/>
</dbReference>
<feature type="binding site" evidence="10">
    <location>
        <begin position="16"/>
        <end position="21"/>
    </location>
    <ligand>
        <name>substrate</name>
    </ligand>
</feature>
<keyword evidence="6 10" id="KW-0547">Nucleotide-binding</keyword>
<dbReference type="GO" id="GO:0006400">
    <property type="term" value="P:tRNA modification"/>
    <property type="evidence" value="ECO:0007669"/>
    <property type="project" value="TreeGrafter"/>
</dbReference>
<evidence type="ECO:0000313" key="15">
    <source>
        <dbReference type="Proteomes" id="UP000199514"/>
    </source>
</evidence>
<dbReference type="InterPro" id="IPR018022">
    <property type="entry name" value="IPT"/>
</dbReference>
<evidence type="ECO:0000256" key="1">
    <source>
        <dbReference type="ARBA" id="ARBA00001946"/>
    </source>
</evidence>
<accession>A0A1I1MTS5</accession>
<keyword evidence="7 10" id="KW-0067">ATP-binding</keyword>
<evidence type="ECO:0000256" key="10">
    <source>
        <dbReference type="HAMAP-Rule" id="MF_00185"/>
    </source>
</evidence>
<dbReference type="STRING" id="927664.SAMN05421780_11192"/>
<reference evidence="14 15" key="1">
    <citation type="submission" date="2016-10" db="EMBL/GenBank/DDBJ databases">
        <authorList>
            <person name="de Groot N.N."/>
        </authorList>
    </citation>
    <scope>NUCLEOTIDE SEQUENCE [LARGE SCALE GENOMIC DNA]</scope>
    <source>
        <strain evidence="14 15">DSM 6793</strain>
    </source>
</reference>
<proteinExistence type="inferred from homology"/>
<keyword evidence="15" id="KW-1185">Reference proteome</keyword>
<comment type="cofactor">
    <cofactor evidence="1 10">
        <name>Mg(2+)</name>
        <dbReference type="ChEBI" id="CHEBI:18420"/>
    </cofactor>
</comment>
<evidence type="ECO:0000256" key="13">
    <source>
        <dbReference type="RuleBase" id="RU003785"/>
    </source>
</evidence>
<comment type="subunit">
    <text evidence="10">Monomer.</text>
</comment>
<dbReference type="PANTHER" id="PTHR11088:SF60">
    <property type="entry name" value="TRNA DIMETHYLALLYLTRANSFERASE"/>
    <property type="match status" value="1"/>
</dbReference>
<name>A0A1I1MTS5_9BACT</name>
<keyword evidence="4 10" id="KW-0808">Transferase</keyword>
<evidence type="ECO:0000256" key="5">
    <source>
        <dbReference type="ARBA" id="ARBA00022694"/>
    </source>
</evidence>
<feature type="region of interest" description="Interaction with substrate tRNA" evidence="10">
    <location>
        <begin position="39"/>
        <end position="42"/>
    </location>
</feature>
<dbReference type="EMBL" id="FOLE01000011">
    <property type="protein sequence ID" value="SFC88546.1"/>
    <property type="molecule type" value="Genomic_DNA"/>
</dbReference>
<organism evidence="14 15">
    <name type="scientific">Flexibacter flexilis DSM 6793</name>
    <dbReference type="NCBI Taxonomy" id="927664"/>
    <lineage>
        <taxon>Bacteria</taxon>
        <taxon>Pseudomonadati</taxon>
        <taxon>Bacteroidota</taxon>
        <taxon>Cytophagia</taxon>
        <taxon>Cytophagales</taxon>
        <taxon>Flexibacteraceae</taxon>
        <taxon>Flexibacter</taxon>
    </lineage>
</organism>
<gene>
    <name evidence="10" type="primary">miaA</name>
    <name evidence="14" type="ORF">SAMN05421780_11192</name>
</gene>
<evidence type="ECO:0000256" key="4">
    <source>
        <dbReference type="ARBA" id="ARBA00022679"/>
    </source>
</evidence>
<dbReference type="PANTHER" id="PTHR11088">
    <property type="entry name" value="TRNA DIMETHYLALLYLTRANSFERASE"/>
    <property type="match status" value="1"/>
</dbReference>
<dbReference type="SUPFAM" id="SSF52540">
    <property type="entry name" value="P-loop containing nucleoside triphosphate hydrolases"/>
    <property type="match status" value="2"/>
</dbReference>
<evidence type="ECO:0000256" key="6">
    <source>
        <dbReference type="ARBA" id="ARBA00022741"/>
    </source>
</evidence>
<dbReference type="NCBIfam" id="TIGR00174">
    <property type="entry name" value="miaA"/>
    <property type="match status" value="1"/>
</dbReference>
<feature type="site" description="Interaction with substrate tRNA" evidence="10">
    <location>
        <position position="104"/>
    </location>
</feature>
<dbReference type="OrthoDB" id="9776390at2"/>
<dbReference type="Proteomes" id="UP000199514">
    <property type="component" value="Unassembled WGS sequence"/>
</dbReference>
<sequence>MNSSNPTPLITILGPTASGKTRLAVAVAQQLNGEILSADSRQVYRGMDIGTGKDLEEYGQTPYHLIDICEAGERYNIYQFQLDFWAAYEQIHTRGHQAIMCGGSGLYLDAVLKGYNLTAIPINPTRRAELLPLSTDTLRDIFLQKNSPFAAKTDLASHKRLIRAIEIAEYAANHTVDFQNFQPINSLIFGIDLPRDLRRERIATRLHKRLDAGLIEEVETLLTQGVSPETLVYYGLEYKFVIEYLQQKQSKAYLTEHLTIAIQQFAKRQMTYFRKMERDGLHIHWIDGQLPLAEQLEQITRQT</sequence>
<dbReference type="Gene3D" id="1.10.287.890">
    <property type="entry name" value="Crystal structure of tRNA isopentenylpyrophosphate transferase (bh2366) domain"/>
    <property type="match status" value="1"/>
</dbReference>
<dbReference type="Gene3D" id="3.40.50.300">
    <property type="entry name" value="P-loop containing nucleotide triphosphate hydrolases"/>
    <property type="match status" value="2"/>
</dbReference>
<comment type="caution">
    <text evidence="10">Lacks conserved residue(s) required for the propagation of feature annotation.</text>
</comment>
<feature type="binding site" evidence="10">
    <location>
        <begin position="14"/>
        <end position="21"/>
    </location>
    <ligand>
        <name>ATP</name>
        <dbReference type="ChEBI" id="CHEBI:30616"/>
    </ligand>
</feature>
<keyword evidence="8 10" id="KW-0460">Magnesium</keyword>
<dbReference type="InterPro" id="IPR027417">
    <property type="entry name" value="P-loop_NTPase"/>
</dbReference>
<evidence type="ECO:0000313" key="14">
    <source>
        <dbReference type="EMBL" id="SFC88546.1"/>
    </source>
</evidence>
<dbReference type="RefSeq" id="WP_091515747.1">
    <property type="nucleotide sequence ID" value="NZ_FOLE01000011.1"/>
</dbReference>
<comment type="function">
    <text evidence="2 10 12">Catalyzes the transfer of a dimethylallyl group onto the adenine at position 37 in tRNAs that read codons beginning with uridine, leading to the formation of N6-(dimethylallyl)adenosine (i(6)A).</text>
</comment>
<dbReference type="InterPro" id="IPR039657">
    <property type="entry name" value="Dimethylallyltransferase"/>
</dbReference>
<evidence type="ECO:0000256" key="11">
    <source>
        <dbReference type="RuleBase" id="RU003783"/>
    </source>
</evidence>
<evidence type="ECO:0000256" key="12">
    <source>
        <dbReference type="RuleBase" id="RU003784"/>
    </source>
</evidence>
<dbReference type="GO" id="GO:0005524">
    <property type="term" value="F:ATP binding"/>
    <property type="evidence" value="ECO:0007669"/>
    <property type="project" value="UniProtKB-UniRule"/>
</dbReference>